<proteinExistence type="predicted"/>
<sequence>MYPQDFKSLCNDILKEGRQRLAMSMGIVSHIHDDRYKIVAISSLTGVFVAGEDFPLKDTHCRDVYEQQKTIALTQIDDIPGLQLHPLYDSLALEAYISSPIIVDNNVWGTVNFSCMQVREKPFSDSDIAFVENAASSIANELISFSKPIIINC</sequence>
<dbReference type="RefSeq" id="WP_138321494.1">
    <property type="nucleotide sequence ID" value="NZ_VCBC01000021.1"/>
</dbReference>
<organism evidence="2 3">
    <name type="scientific">Thalassotalea litorea</name>
    <dbReference type="NCBI Taxonomy" id="2020715"/>
    <lineage>
        <taxon>Bacteria</taxon>
        <taxon>Pseudomonadati</taxon>
        <taxon>Pseudomonadota</taxon>
        <taxon>Gammaproteobacteria</taxon>
        <taxon>Alteromonadales</taxon>
        <taxon>Colwelliaceae</taxon>
        <taxon>Thalassotalea</taxon>
    </lineage>
</organism>
<accession>A0A5R9IBM5</accession>
<dbReference type="OrthoDB" id="9804645at2"/>
<feature type="domain" description="GAF" evidence="1">
    <location>
        <begin position="5"/>
        <end position="152"/>
    </location>
</feature>
<keyword evidence="3" id="KW-1185">Reference proteome</keyword>
<dbReference type="Proteomes" id="UP000307790">
    <property type="component" value="Unassembled WGS sequence"/>
</dbReference>
<name>A0A5R9IBM5_9GAMM</name>
<protein>
    <submittedName>
        <fullName evidence="2">GAF domain-containing protein</fullName>
    </submittedName>
</protein>
<evidence type="ECO:0000259" key="1">
    <source>
        <dbReference type="SMART" id="SM00065"/>
    </source>
</evidence>
<comment type="caution">
    <text evidence="2">The sequence shown here is derived from an EMBL/GenBank/DDBJ whole genome shotgun (WGS) entry which is preliminary data.</text>
</comment>
<reference evidence="2 3" key="1">
    <citation type="submission" date="2019-05" db="EMBL/GenBank/DDBJ databases">
        <title>Genome sequences of Thalassotalea litorea 1K03283.</title>
        <authorList>
            <person name="Zhang D."/>
        </authorList>
    </citation>
    <scope>NUCLEOTIDE SEQUENCE [LARGE SCALE GENOMIC DNA]</scope>
    <source>
        <strain evidence="2 3">MCCC 1K03283</strain>
    </source>
</reference>
<dbReference type="Pfam" id="PF13185">
    <property type="entry name" value="GAF_2"/>
    <property type="match status" value="1"/>
</dbReference>
<gene>
    <name evidence="2" type="ORF">FE810_15965</name>
</gene>
<dbReference type="EMBL" id="VCBC01000021">
    <property type="protein sequence ID" value="TLU61005.1"/>
    <property type="molecule type" value="Genomic_DNA"/>
</dbReference>
<dbReference type="InterPro" id="IPR029016">
    <property type="entry name" value="GAF-like_dom_sf"/>
</dbReference>
<dbReference type="AlphaFoldDB" id="A0A5R9IBM5"/>
<dbReference type="Gene3D" id="3.30.450.40">
    <property type="match status" value="1"/>
</dbReference>
<evidence type="ECO:0000313" key="3">
    <source>
        <dbReference type="Proteomes" id="UP000307790"/>
    </source>
</evidence>
<dbReference type="InterPro" id="IPR003018">
    <property type="entry name" value="GAF"/>
</dbReference>
<dbReference type="SMART" id="SM00065">
    <property type="entry name" value="GAF"/>
    <property type="match status" value="1"/>
</dbReference>
<evidence type="ECO:0000313" key="2">
    <source>
        <dbReference type="EMBL" id="TLU61005.1"/>
    </source>
</evidence>
<dbReference type="SUPFAM" id="SSF55781">
    <property type="entry name" value="GAF domain-like"/>
    <property type="match status" value="1"/>
</dbReference>